<name>E2AH54_CAMFO</name>
<keyword evidence="2" id="KW-1185">Reference proteome</keyword>
<sequence>MKGTDRKRERQSAEYVAVYTRVRLCSSTSLEGPWKWSKRAAIKMTRDLEYRLPTPPMPMPMPTPTPTRQALLLFPRSLPATHIRSPRSAPGAA</sequence>
<organism evidence="2">
    <name type="scientific">Camponotus floridanus</name>
    <name type="common">Florida carpenter ant</name>
    <dbReference type="NCBI Taxonomy" id="104421"/>
    <lineage>
        <taxon>Eukaryota</taxon>
        <taxon>Metazoa</taxon>
        <taxon>Ecdysozoa</taxon>
        <taxon>Arthropoda</taxon>
        <taxon>Hexapoda</taxon>
        <taxon>Insecta</taxon>
        <taxon>Pterygota</taxon>
        <taxon>Neoptera</taxon>
        <taxon>Endopterygota</taxon>
        <taxon>Hymenoptera</taxon>
        <taxon>Apocrita</taxon>
        <taxon>Aculeata</taxon>
        <taxon>Formicoidea</taxon>
        <taxon>Formicidae</taxon>
        <taxon>Formicinae</taxon>
        <taxon>Camponotus</taxon>
    </lineage>
</organism>
<dbReference type="AlphaFoldDB" id="E2AH54"/>
<dbReference type="EMBL" id="GL439483">
    <property type="protein sequence ID" value="EFN67171.1"/>
    <property type="molecule type" value="Genomic_DNA"/>
</dbReference>
<protein>
    <submittedName>
        <fullName evidence="1">Uncharacterized protein</fullName>
    </submittedName>
</protein>
<gene>
    <name evidence="1" type="ORF">EAG_09042</name>
</gene>
<dbReference type="InParanoid" id="E2AH54"/>
<evidence type="ECO:0000313" key="1">
    <source>
        <dbReference type="EMBL" id="EFN67171.1"/>
    </source>
</evidence>
<evidence type="ECO:0000313" key="2">
    <source>
        <dbReference type="Proteomes" id="UP000000311"/>
    </source>
</evidence>
<proteinExistence type="predicted"/>
<accession>E2AH54</accession>
<dbReference type="Proteomes" id="UP000000311">
    <property type="component" value="Unassembled WGS sequence"/>
</dbReference>
<reference evidence="1 2" key="1">
    <citation type="journal article" date="2010" name="Science">
        <title>Genomic comparison of the ants Camponotus floridanus and Harpegnathos saltator.</title>
        <authorList>
            <person name="Bonasio R."/>
            <person name="Zhang G."/>
            <person name="Ye C."/>
            <person name="Mutti N.S."/>
            <person name="Fang X."/>
            <person name="Qin N."/>
            <person name="Donahue G."/>
            <person name="Yang P."/>
            <person name="Li Q."/>
            <person name="Li C."/>
            <person name="Zhang P."/>
            <person name="Huang Z."/>
            <person name="Berger S.L."/>
            <person name="Reinberg D."/>
            <person name="Wang J."/>
            <person name="Liebig J."/>
        </authorList>
    </citation>
    <scope>NUCLEOTIDE SEQUENCE [LARGE SCALE GENOMIC DNA]</scope>
    <source>
        <strain evidence="2">C129</strain>
    </source>
</reference>